<dbReference type="EMBL" id="HBFB01011301">
    <property type="protein sequence ID" value="CAD8674525.1"/>
    <property type="molecule type" value="Transcribed_RNA"/>
</dbReference>
<keyword evidence="2" id="KW-0963">Cytoplasm</keyword>
<evidence type="ECO:0000256" key="4">
    <source>
        <dbReference type="ARBA" id="ARBA00022737"/>
    </source>
</evidence>
<dbReference type="AlphaFoldDB" id="A0A7S0RDI4"/>
<dbReference type="GO" id="GO:0005737">
    <property type="term" value="C:cytoplasm"/>
    <property type="evidence" value="ECO:0007669"/>
    <property type="project" value="UniProtKB-SubCell"/>
</dbReference>
<dbReference type="InterPro" id="IPR011992">
    <property type="entry name" value="EF-hand-dom_pair"/>
</dbReference>
<feature type="domain" description="EF-hand" evidence="6">
    <location>
        <begin position="104"/>
        <end position="139"/>
    </location>
</feature>
<accession>A0A7S0RDI4</accession>
<evidence type="ECO:0000313" key="7">
    <source>
        <dbReference type="EMBL" id="CAD8674525.1"/>
    </source>
</evidence>
<dbReference type="InterPro" id="IPR051426">
    <property type="entry name" value="Peflin/Sorcin_CaBP"/>
</dbReference>
<protein>
    <recommendedName>
        <fullName evidence="6">EF-hand domain-containing protein</fullName>
    </recommendedName>
</protein>
<dbReference type="PROSITE" id="PS50222">
    <property type="entry name" value="EF_HAND_2"/>
    <property type="match status" value="3"/>
</dbReference>
<name>A0A7S0RDI4_9CHLO</name>
<organism evidence="7">
    <name type="scientific">Chlamydomonas leiostraca</name>
    <dbReference type="NCBI Taxonomy" id="1034604"/>
    <lineage>
        <taxon>Eukaryota</taxon>
        <taxon>Viridiplantae</taxon>
        <taxon>Chlorophyta</taxon>
        <taxon>core chlorophytes</taxon>
        <taxon>Chlorophyceae</taxon>
        <taxon>CS clade</taxon>
        <taxon>Chlamydomonadales</taxon>
        <taxon>Chlamydomonadaceae</taxon>
        <taxon>Chlamydomonas</taxon>
    </lineage>
</organism>
<dbReference type="PANTHER" id="PTHR46212:SF3">
    <property type="entry name" value="GH27120P"/>
    <property type="match status" value="1"/>
</dbReference>
<evidence type="ECO:0000259" key="6">
    <source>
        <dbReference type="PROSITE" id="PS50222"/>
    </source>
</evidence>
<dbReference type="PANTHER" id="PTHR46212">
    <property type="entry name" value="PEFLIN"/>
    <property type="match status" value="1"/>
</dbReference>
<dbReference type="Pfam" id="PF13499">
    <property type="entry name" value="EF-hand_7"/>
    <property type="match status" value="2"/>
</dbReference>
<evidence type="ECO:0000256" key="5">
    <source>
        <dbReference type="ARBA" id="ARBA00022837"/>
    </source>
</evidence>
<dbReference type="GO" id="GO:0048306">
    <property type="term" value="F:calcium-dependent protein binding"/>
    <property type="evidence" value="ECO:0007669"/>
    <property type="project" value="UniProtKB-ARBA"/>
</dbReference>
<keyword evidence="5" id="KW-0106">Calcium</keyword>
<feature type="domain" description="EF-hand" evidence="6">
    <location>
        <begin position="38"/>
        <end position="73"/>
    </location>
</feature>
<keyword evidence="4" id="KW-0677">Repeat</keyword>
<gene>
    <name evidence="7" type="ORF">CLEI1391_LOCUS6394</name>
</gene>
<evidence type="ECO:0000256" key="3">
    <source>
        <dbReference type="ARBA" id="ARBA00022723"/>
    </source>
</evidence>
<sequence length="169" mass="19021">MAQPNPVQGWFQAIDTDRSGHLDGKEIQKALQMGGLNFELTDIDAMLRAFDTQGNRSLDLAEFTRLHEFLTSVSQSFQYFDQDRSGSLAGAEVHRALQHAGFQLDDAVVQVMMKKHDPDRSGSMSLPEFIKMTLFLQSCVRAFSAFDPQRRGKVEFTFPQFVYAASHVA</sequence>
<dbReference type="InterPro" id="IPR002048">
    <property type="entry name" value="EF_hand_dom"/>
</dbReference>
<evidence type="ECO:0000256" key="2">
    <source>
        <dbReference type="ARBA" id="ARBA00022490"/>
    </source>
</evidence>
<evidence type="ECO:0000256" key="1">
    <source>
        <dbReference type="ARBA" id="ARBA00004496"/>
    </source>
</evidence>
<dbReference type="PROSITE" id="PS00018">
    <property type="entry name" value="EF_HAND_1"/>
    <property type="match status" value="3"/>
</dbReference>
<reference evidence="7" key="1">
    <citation type="submission" date="2021-01" db="EMBL/GenBank/DDBJ databases">
        <authorList>
            <person name="Corre E."/>
            <person name="Pelletier E."/>
            <person name="Niang G."/>
            <person name="Scheremetjew M."/>
            <person name="Finn R."/>
            <person name="Kale V."/>
            <person name="Holt S."/>
            <person name="Cochrane G."/>
            <person name="Meng A."/>
            <person name="Brown T."/>
            <person name="Cohen L."/>
        </authorList>
    </citation>
    <scope>NUCLEOTIDE SEQUENCE</scope>
    <source>
        <strain evidence="7">SAG 11-49</strain>
    </source>
</reference>
<proteinExistence type="predicted"/>
<dbReference type="GO" id="GO:0005509">
    <property type="term" value="F:calcium ion binding"/>
    <property type="evidence" value="ECO:0007669"/>
    <property type="project" value="InterPro"/>
</dbReference>
<comment type="subcellular location">
    <subcellularLocation>
        <location evidence="1">Cytoplasm</location>
    </subcellularLocation>
</comment>
<dbReference type="CDD" id="cd16185">
    <property type="entry name" value="EFh_PEF_ALG-2_like"/>
    <property type="match status" value="1"/>
</dbReference>
<dbReference type="InterPro" id="IPR018247">
    <property type="entry name" value="EF_Hand_1_Ca_BS"/>
</dbReference>
<feature type="domain" description="EF-hand" evidence="6">
    <location>
        <begin position="2"/>
        <end position="37"/>
    </location>
</feature>
<keyword evidence="3" id="KW-0479">Metal-binding</keyword>
<dbReference type="Gene3D" id="1.10.238.10">
    <property type="entry name" value="EF-hand"/>
    <property type="match status" value="1"/>
</dbReference>
<dbReference type="SUPFAM" id="SSF47473">
    <property type="entry name" value="EF-hand"/>
    <property type="match status" value="1"/>
</dbReference>